<keyword evidence="3" id="KW-1185">Reference proteome</keyword>
<evidence type="ECO:0000313" key="2">
    <source>
        <dbReference type="EMBL" id="KAH6609492.1"/>
    </source>
</evidence>
<keyword evidence="1" id="KW-0732">Signal</keyword>
<protein>
    <recommendedName>
        <fullName evidence="4">Secreted protein</fullName>
    </recommendedName>
</protein>
<sequence>MHLVLVALPLRVILLSKGKAKPASHARGGRMPLPLPPLGDTEASLSCFDLNIWAPYTPYGVHTHTHSVRRVDVASFSIVRATFL</sequence>
<dbReference type="AlphaFoldDB" id="A0A9P8QVR5"/>
<organism evidence="2 3">
    <name type="scientific">Trichoderma cornu-damae</name>
    <dbReference type="NCBI Taxonomy" id="654480"/>
    <lineage>
        <taxon>Eukaryota</taxon>
        <taxon>Fungi</taxon>
        <taxon>Dikarya</taxon>
        <taxon>Ascomycota</taxon>
        <taxon>Pezizomycotina</taxon>
        <taxon>Sordariomycetes</taxon>
        <taxon>Hypocreomycetidae</taxon>
        <taxon>Hypocreales</taxon>
        <taxon>Hypocreaceae</taxon>
        <taxon>Trichoderma</taxon>
    </lineage>
</organism>
<accession>A0A9P8QVR5</accession>
<dbReference type="EMBL" id="JAIWOZ010000002">
    <property type="protein sequence ID" value="KAH6609492.1"/>
    <property type="molecule type" value="Genomic_DNA"/>
</dbReference>
<name>A0A9P8QVR5_9HYPO</name>
<gene>
    <name evidence="2" type="ORF">Trco_002838</name>
</gene>
<comment type="caution">
    <text evidence="2">The sequence shown here is derived from an EMBL/GenBank/DDBJ whole genome shotgun (WGS) entry which is preliminary data.</text>
</comment>
<evidence type="ECO:0008006" key="4">
    <source>
        <dbReference type="Google" id="ProtNLM"/>
    </source>
</evidence>
<feature type="signal peptide" evidence="1">
    <location>
        <begin position="1"/>
        <end position="20"/>
    </location>
</feature>
<dbReference type="Proteomes" id="UP000827724">
    <property type="component" value="Unassembled WGS sequence"/>
</dbReference>
<evidence type="ECO:0000313" key="3">
    <source>
        <dbReference type="Proteomes" id="UP000827724"/>
    </source>
</evidence>
<reference evidence="2" key="1">
    <citation type="submission" date="2021-08" db="EMBL/GenBank/DDBJ databases">
        <title>Chromosome-Level Trichoderma cornu-damae using Hi-C Data.</title>
        <authorList>
            <person name="Kim C.S."/>
        </authorList>
    </citation>
    <scope>NUCLEOTIDE SEQUENCE</scope>
    <source>
        <strain evidence="2">KA19-0412C</strain>
    </source>
</reference>
<evidence type="ECO:0000256" key="1">
    <source>
        <dbReference type="SAM" id="SignalP"/>
    </source>
</evidence>
<feature type="chain" id="PRO_5040454383" description="Secreted protein" evidence="1">
    <location>
        <begin position="21"/>
        <end position="84"/>
    </location>
</feature>
<proteinExistence type="predicted"/>